<feature type="binding site" evidence="6">
    <location>
        <begin position="66"/>
        <end position="69"/>
    </location>
    <ligand>
        <name>NADP(+)</name>
        <dbReference type="ChEBI" id="CHEBI:58349"/>
    </ligand>
</feature>
<dbReference type="UniPathway" id="UPA00098">
    <property type="reaction ID" value="UER00361"/>
</dbReference>
<comment type="catalytic activity">
    <reaction evidence="4">
        <text>L-proline + NAD(+) = (S)-1-pyrroline-5-carboxylate + NADH + 2 H(+)</text>
        <dbReference type="Rhea" id="RHEA:14105"/>
        <dbReference type="ChEBI" id="CHEBI:15378"/>
        <dbReference type="ChEBI" id="CHEBI:17388"/>
        <dbReference type="ChEBI" id="CHEBI:57540"/>
        <dbReference type="ChEBI" id="CHEBI:57945"/>
        <dbReference type="ChEBI" id="CHEBI:60039"/>
        <dbReference type="EC" id="1.5.1.2"/>
    </reaction>
</comment>
<evidence type="ECO:0000313" key="30">
    <source>
        <dbReference type="Proteomes" id="UP000287439"/>
    </source>
</evidence>
<evidence type="ECO:0000313" key="23">
    <source>
        <dbReference type="Proteomes" id="UP000053099"/>
    </source>
</evidence>
<accession>A0A0N0ZPB7</accession>
<dbReference type="InterPro" id="IPR000304">
    <property type="entry name" value="Pyrroline-COOH_reductase"/>
</dbReference>
<keyword evidence="4 7" id="KW-0641">Proline biosynthesis</keyword>
<keyword evidence="3 4" id="KW-0560">Oxidoreductase</keyword>
<dbReference type="GeneID" id="93866629"/>
<dbReference type="EMBL" id="PEML01000254">
    <property type="protein sequence ID" value="RTI06667.1"/>
    <property type="molecule type" value="Genomic_DNA"/>
</dbReference>
<evidence type="ECO:0000313" key="22">
    <source>
        <dbReference type="EMBL" id="RTI48779.1"/>
    </source>
</evidence>
<evidence type="ECO:0000313" key="16">
    <source>
        <dbReference type="EMBL" id="RTH31032.1"/>
    </source>
</evidence>
<dbReference type="AlphaFoldDB" id="A0A0N0ZPB7"/>
<evidence type="ECO:0000313" key="29">
    <source>
        <dbReference type="Proteomes" id="UP000287306"/>
    </source>
</evidence>
<dbReference type="Proteomes" id="UP000287962">
    <property type="component" value="Unassembled WGS sequence"/>
</dbReference>
<dbReference type="Proteomes" id="UP000287173">
    <property type="component" value="Unassembled WGS sequence"/>
</dbReference>
<feature type="domain" description="Pyrroline-5-carboxylate reductase catalytic N-terminal" evidence="8">
    <location>
        <begin position="2"/>
        <end position="92"/>
    </location>
</feature>
<evidence type="ECO:0000313" key="11">
    <source>
        <dbReference type="EMBL" id="RTH01453.1"/>
    </source>
</evidence>
<reference evidence="24 25" key="3">
    <citation type="journal article" date="2019" name="Extremophiles">
        <title>Biogeography of thermophiles and predominance of Thermus scotoductus in domestic water heaters.</title>
        <authorList>
            <person name="Wilpiszeski R.L."/>
            <person name="Zhang Z."/>
            <person name="House C.H."/>
        </authorList>
    </citation>
    <scope>NUCLEOTIDE SEQUENCE [LARGE SCALE GENOMIC DNA]</scope>
    <source>
        <strain evidence="21 34">10_S10</strain>
        <strain evidence="18 32">12_S12</strain>
        <strain evidence="20 27">14_S14</strain>
        <strain evidence="19 28">17_S17</strain>
        <strain evidence="22 31">1_S1</strain>
        <strain evidence="16 26">20_S20</strain>
        <strain evidence="17 33">24_S24</strain>
        <strain evidence="15 29">25_S25</strain>
        <strain evidence="14 24">27_S27</strain>
        <strain evidence="13 30">28_S28</strain>
        <strain evidence="11 25">32_S32</strain>
        <strain evidence="12 35">38_S38</strain>
    </source>
</reference>
<evidence type="ECO:0000256" key="4">
    <source>
        <dbReference type="HAMAP-Rule" id="MF_01925"/>
    </source>
</evidence>
<dbReference type="Proteomes" id="UP000286910">
    <property type="component" value="Unassembled WGS sequence"/>
</dbReference>
<evidence type="ECO:0000313" key="10">
    <source>
        <dbReference type="EMBL" id="KPD32484.1"/>
    </source>
</evidence>
<keyword evidence="4 7" id="KW-0028">Amino-acid biosynthesis</keyword>
<dbReference type="EC" id="1.5.1.2" evidence="4 5"/>
<feature type="domain" description="Pyrroline-5-carboxylate reductase dimerisation" evidence="9">
    <location>
        <begin position="155"/>
        <end position="257"/>
    </location>
</feature>
<sequence>MKLVFVGLGKMGKSILKGALDRGFLRPGEVGVVGRTPERTRELAEAFGLRPLALKELAQAERVLLAVQPRDFPHLAPEIAHPGVGYISIMAGVSTAVLSRRLDTRRVVRAMPNLAAVIGESSTALTALREAREAGDLEFARSLFATVGDVYEIPEHLFDPFTAMSASAPAYLAVVAEALADAGVKMGMPRALALRLAAEALAATGELLKSRHPAQLKDEVASPGGTTIHGLHALEARSLRAAFYEAVEAATRRGHELGEAE</sequence>
<dbReference type="PANTHER" id="PTHR11645:SF0">
    <property type="entry name" value="PYRROLINE-5-CARBOXYLATE REDUCTASE 3"/>
    <property type="match status" value="1"/>
</dbReference>
<dbReference type="Proteomes" id="UP000288082">
    <property type="component" value="Unassembled WGS sequence"/>
</dbReference>
<dbReference type="EMBL" id="PELR01000351">
    <property type="protein sequence ID" value="RTH01453.1"/>
    <property type="molecule type" value="Genomic_DNA"/>
</dbReference>
<dbReference type="Proteomes" id="UP000286928">
    <property type="component" value="Unassembled WGS sequence"/>
</dbReference>
<dbReference type="EMBL" id="PEMW01000451">
    <property type="protein sequence ID" value="RTI48779.1"/>
    <property type="molecule type" value="Genomic_DNA"/>
</dbReference>
<evidence type="ECO:0000313" key="18">
    <source>
        <dbReference type="EMBL" id="RTI06667.1"/>
    </source>
</evidence>
<gene>
    <name evidence="4 11" type="primary">proC</name>
    <name evidence="10" type="ORF">AN926_03510</name>
    <name evidence="22" type="ORF">CSW14_12145</name>
    <name evidence="21" type="ORF">CSW23_13890</name>
    <name evidence="18" type="ORF">CSW25_07770</name>
    <name evidence="20" type="ORF">CSW27_10150</name>
    <name evidence="19" type="ORF">CSW30_04775</name>
    <name evidence="16" type="ORF">CSW33_08910</name>
    <name evidence="17" type="ORF">CSW37_10175</name>
    <name evidence="15" type="ORF">CSW38_02550</name>
    <name evidence="14" type="ORF">CSW40_09005</name>
    <name evidence="13" type="ORF">CSW41_07235</name>
    <name evidence="11" type="ORF">CSW45_10100</name>
    <name evidence="12" type="ORF">CSW50_06945</name>
</gene>
<dbReference type="GO" id="GO:0004735">
    <property type="term" value="F:pyrroline-5-carboxylate reductase activity"/>
    <property type="evidence" value="ECO:0007669"/>
    <property type="project" value="UniProtKB-UniRule"/>
</dbReference>
<dbReference type="Proteomes" id="UP000287439">
    <property type="component" value="Unassembled WGS sequence"/>
</dbReference>
<dbReference type="Proteomes" id="UP000287467">
    <property type="component" value="Unassembled WGS sequence"/>
</dbReference>
<comment type="function">
    <text evidence="4">Catalyzes the reduction of 1-pyrroline-5-carboxylate (PCA) to L-proline.</text>
</comment>
<evidence type="ECO:0000313" key="28">
    <source>
        <dbReference type="Proteomes" id="UP000287173"/>
    </source>
</evidence>
<dbReference type="InterPro" id="IPR028939">
    <property type="entry name" value="P5C_Rdtase_cat_N"/>
</dbReference>
<dbReference type="InterPro" id="IPR036291">
    <property type="entry name" value="NAD(P)-bd_dom_sf"/>
</dbReference>
<dbReference type="InterPro" id="IPR029036">
    <property type="entry name" value="P5CR_dimer"/>
</dbReference>
<evidence type="ECO:0000256" key="2">
    <source>
        <dbReference type="ARBA" id="ARBA00022857"/>
    </source>
</evidence>
<comment type="caution">
    <text evidence="10">The sequence shown here is derived from an EMBL/GenBank/DDBJ whole genome shotgun (WGS) entry which is preliminary data.</text>
</comment>
<dbReference type="Proteomes" id="UP000287155">
    <property type="component" value="Unassembled WGS sequence"/>
</dbReference>
<dbReference type="PATRIC" id="fig|37636.3.peg.2436"/>
<evidence type="ECO:0000256" key="1">
    <source>
        <dbReference type="ARBA" id="ARBA00005525"/>
    </source>
</evidence>
<evidence type="ECO:0000313" key="24">
    <source>
        <dbReference type="Proteomes" id="UP000286712"/>
    </source>
</evidence>
<reference evidence="18" key="2">
    <citation type="submission" date="2017-10" db="EMBL/GenBank/DDBJ databases">
        <authorList>
            <person name="Wilpiszeski R.L."/>
            <person name="Zhidan Z."/>
            <person name="House C.H."/>
        </authorList>
    </citation>
    <scope>NUCLEOTIDE SEQUENCE</scope>
    <source>
        <strain evidence="18">12_S12</strain>
    </source>
</reference>
<evidence type="ECO:0000256" key="6">
    <source>
        <dbReference type="PIRSR" id="PIRSR000193-1"/>
    </source>
</evidence>
<dbReference type="HAMAP" id="MF_01925">
    <property type="entry name" value="P5C_reductase"/>
    <property type="match status" value="1"/>
</dbReference>
<dbReference type="SUPFAM" id="SSF48179">
    <property type="entry name" value="6-phosphogluconate dehydrogenase C-terminal domain-like"/>
    <property type="match status" value="1"/>
</dbReference>
<protein>
    <recommendedName>
        <fullName evidence="4 5">Pyrroline-5-carboxylate reductase</fullName>
        <shortName evidence="4">P5C reductase</shortName>
        <shortName evidence="4">P5CR</shortName>
        <ecNumber evidence="4 5">1.5.1.2</ecNumber>
    </recommendedName>
    <alternativeName>
        <fullName evidence="4">PCA reductase</fullName>
    </alternativeName>
</protein>
<dbReference type="Proteomes" id="UP000286712">
    <property type="component" value="Unassembled WGS sequence"/>
</dbReference>
<evidence type="ECO:0000313" key="13">
    <source>
        <dbReference type="EMBL" id="RTH17846.1"/>
    </source>
</evidence>
<dbReference type="PIRSF" id="PIRSF000193">
    <property type="entry name" value="Pyrrol-5-carb_rd"/>
    <property type="match status" value="1"/>
</dbReference>
<evidence type="ECO:0000256" key="3">
    <source>
        <dbReference type="ARBA" id="ARBA00023002"/>
    </source>
</evidence>
<dbReference type="Pfam" id="PF03807">
    <property type="entry name" value="F420_oxidored"/>
    <property type="match status" value="1"/>
</dbReference>
<evidence type="ECO:0000313" key="26">
    <source>
        <dbReference type="Proteomes" id="UP000286928"/>
    </source>
</evidence>
<dbReference type="EMBL" id="LJJR01000007">
    <property type="protein sequence ID" value="KPD32484.1"/>
    <property type="molecule type" value="Genomic_DNA"/>
</dbReference>
<dbReference type="InterPro" id="IPR008927">
    <property type="entry name" value="6-PGluconate_DH-like_C_sf"/>
</dbReference>
<dbReference type="SUPFAM" id="SSF51735">
    <property type="entry name" value="NAD(P)-binding Rossmann-fold domains"/>
    <property type="match status" value="1"/>
</dbReference>
<dbReference type="Proteomes" id="UP000288073">
    <property type="component" value="Unassembled WGS sequence"/>
</dbReference>
<organism evidence="10 23">
    <name type="scientific">Thermus scotoductus</name>
    <dbReference type="NCBI Taxonomy" id="37636"/>
    <lineage>
        <taxon>Bacteria</taxon>
        <taxon>Thermotogati</taxon>
        <taxon>Deinococcota</taxon>
        <taxon>Deinococci</taxon>
        <taxon>Thermales</taxon>
        <taxon>Thermaceae</taxon>
        <taxon>Thermus</taxon>
    </lineage>
</organism>
<dbReference type="EMBL" id="PELV01000222">
    <property type="protein sequence ID" value="RTH17846.1"/>
    <property type="molecule type" value="Genomic_DNA"/>
</dbReference>
<dbReference type="PROSITE" id="PS00521">
    <property type="entry name" value="P5CR"/>
    <property type="match status" value="1"/>
</dbReference>
<evidence type="ECO:0000313" key="21">
    <source>
        <dbReference type="EMBL" id="RTI13420.1"/>
    </source>
</evidence>
<evidence type="ECO:0000313" key="32">
    <source>
        <dbReference type="Proteomes" id="UP000287962"/>
    </source>
</evidence>
<evidence type="ECO:0000313" key="34">
    <source>
        <dbReference type="Proteomes" id="UP000288073"/>
    </source>
</evidence>
<evidence type="ECO:0000259" key="8">
    <source>
        <dbReference type="Pfam" id="PF03807"/>
    </source>
</evidence>
<evidence type="ECO:0000313" key="20">
    <source>
        <dbReference type="EMBL" id="RTI12570.1"/>
    </source>
</evidence>
<name>A0A0N0ZPB7_THESC</name>
<reference evidence="10 23" key="1">
    <citation type="submission" date="2015-09" db="EMBL/GenBank/DDBJ databases">
        <title>Draft genome sequence of Thermus scotoductus strain K1 isolated from a geothermal spring in Nagorno-Karabakh, Armenia.</title>
        <authorList>
            <person name="Saghatelyan A."/>
            <person name="Poghosyan L."/>
            <person name="Panosyan H."/>
            <person name="Birkeland N.-K."/>
        </authorList>
    </citation>
    <scope>NUCLEOTIDE SEQUENCE [LARGE SCALE GENOMIC DNA]</scope>
    <source>
        <strain evidence="10 23">K1</strain>
    </source>
</reference>
<dbReference type="GO" id="GO:0055129">
    <property type="term" value="P:L-proline biosynthetic process"/>
    <property type="evidence" value="ECO:0007669"/>
    <property type="project" value="UniProtKB-UniRule"/>
</dbReference>
<dbReference type="Proteomes" id="UP000053099">
    <property type="component" value="Unassembled WGS sequence"/>
</dbReference>
<dbReference type="FunFam" id="1.10.3730.10:FF:000001">
    <property type="entry name" value="Pyrroline-5-carboxylate reductase"/>
    <property type="match status" value="1"/>
</dbReference>
<dbReference type="EMBL" id="PEMD01000280">
    <property type="protein sequence ID" value="RTH31032.1"/>
    <property type="molecule type" value="Genomic_DNA"/>
</dbReference>
<dbReference type="NCBIfam" id="TIGR00112">
    <property type="entry name" value="proC"/>
    <property type="match status" value="1"/>
</dbReference>
<dbReference type="EMBL" id="PELZ01000417">
    <property type="protein sequence ID" value="RTH33211.1"/>
    <property type="molecule type" value="Genomic_DNA"/>
</dbReference>
<dbReference type="Gene3D" id="3.40.50.720">
    <property type="entry name" value="NAD(P)-binding Rossmann-like Domain"/>
    <property type="match status" value="1"/>
</dbReference>
<proteinExistence type="inferred from homology"/>
<evidence type="ECO:0000313" key="31">
    <source>
        <dbReference type="Proteomes" id="UP000287467"/>
    </source>
</evidence>
<comment type="pathway">
    <text evidence="4 7">Amino-acid biosynthesis; L-proline biosynthesis; L-proline from L-glutamate 5-semialdehyde: step 1/1.</text>
</comment>
<evidence type="ECO:0000313" key="12">
    <source>
        <dbReference type="EMBL" id="RTH02697.1"/>
    </source>
</evidence>
<evidence type="ECO:0000313" key="27">
    <source>
        <dbReference type="Proteomes" id="UP000287155"/>
    </source>
</evidence>
<dbReference type="EMBL" id="PEMJ01000324">
    <property type="protein sequence ID" value="RTI12570.1"/>
    <property type="molecule type" value="Genomic_DNA"/>
</dbReference>
<comment type="catalytic activity">
    <reaction evidence="4 7">
        <text>L-proline + NADP(+) = (S)-1-pyrroline-5-carboxylate + NADPH + 2 H(+)</text>
        <dbReference type="Rhea" id="RHEA:14109"/>
        <dbReference type="ChEBI" id="CHEBI:15378"/>
        <dbReference type="ChEBI" id="CHEBI:17388"/>
        <dbReference type="ChEBI" id="CHEBI:57783"/>
        <dbReference type="ChEBI" id="CHEBI:58349"/>
        <dbReference type="ChEBI" id="CHEBI:60039"/>
        <dbReference type="EC" id="1.5.1.2"/>
    </reaction>
</comment>
<evidence type="ECO:0000256" key="7">
    <source>
        <dbReference type="RuleBase" id="RU003903"/>
    </source>
</evidence>
<keyword evidence="2 4" id="KW-0521">NADP</keyword>
<dbReference type="EMBL" id="PELY01000055">
    <property type="protein sequence ID" value="RTH27789.1"/>
    <property type="molecule type" value="Genomic_DNA"/>
</dbReference>
<dbReference type="PANTHER" id="PTHR11645">
    <property type="entry name" value="PYRROLINE-5-CARBOXYLATE REDUCTASE"/>
    <property type="match status" value="1"/>
</dbReference>
<evidence type="ECO:0000313" key="17">
    <source>
        <dbReference type="EMBL" id="RTH33211.1"/>
    </source>
</evidence>
<dbReference type="RefSeq" id="WP_015717584.1">
    <property type="nucleotide sequence ID" value="NZ_DAHVNI010000004.1"/>
</dbReference>
<dbReference type="EMBL" id="PEMG01000110">
    <property type="protein sequence ID" value="RTI10006.1"/>
    <property type="molecule type" value="Genomic_DNA"/>
</dbReference>
<evidence type="ECO:0000313" key="35">
    <source>
        <dbReference type="Proteomes" id="UP000288082"/>
    </source>
</evidence>
<keyword evidence="32" id="KW-1185">Reference proteome</keyword>
<evidence type="ECO:0000313" key="33">
    <source>
        <dbReference type="Proteomes" id="UP000288051"/>
    </source>
</evidence>
<evidence type="ECO:0000313" key="25">
    <source>
        <dbReference type="Proteomes" id="UP000286910"/>
    </source>
</evidence>
<dbReference type="Pfam" id="PF14748">
    <property type="entry name" value="P5CR_dimer"/>
    <property type="match status" value="1"/>
</dbReference>
<comment type="similarity">
    <text evidence="1 4 7">Belongs to the pyrroline-5-carboxylate reductase family.</text>
</comment>
<evidence type="ECO:0000256" key="5">
    <source>
        <dbReference type="NCBIfam" id="TIGR00112"/>
    </source>
</evidence>
<dbReference type="Proteomes" id="UP000288051">
    <property type="component" value="Unassembled WGS sequence"/>
</dbReference>
<dbReference type="EMBL" id="PEMN01000404">
    <property type="protein sequence ID" value="RTI13420.1"/>
    <property type="molecule type" value="Genomic_DNA"/>
</dbReference>
<evidence type="ECO:0000313" key="19">
    <source>
        <dbReference type="EMBL" id="RTI10006.1"/>
    </source>
</evidence>
<dbReference type="InterPro" id="IPR053790">
    <property type="entry name" value="P5CR-like_CS"/>
</dbReference>
<comment type="subcellular location">
    <subcellularLocation>
        <location evidence="4">Cytoplasm</location>
    </subcellularLocation>
</comment>
<evidence type="ECO:0000313" key="15">
    <source>
        <dbReference type="EMBL" id="RTH27789.1"/>
    </source>
</evidence>
<dbReference type="EMBL" id="PELM01000199">
    <property type="protein sequence ID" value="RTH02697.1"/>
    <property type="molecule type" value="Genomic_DNA"/>
</dbReference>
<dbReference type="EMBL" id="PELW01000277">
    <property type="protein sequence ID" value="RTH23910.1"/>
    <property type="molecule type" value="Genomic_DNA"/>
</dbReference>
<dbReference type="Gene3D" id="1.10.3730.10">
    <property type="entry name" value="ProC C-terminal domain-like"/>
    <property type="match status" value="1"/>
</dbReference>
<keyword evidence="4" id="KW-0963">Cytoplasm</keyword>
<dbReference type="Proteomes" id="UP000287306">
    <property type="component" value="Unassembled WGS sequence"/>
</dbReference>
<dbReference type="GO" id="GO:0005737">
    <property type="term" value="C:cytoplasm"/>
    <property type="evidence" value="ECO:0007669"/>
    <property type="project" value="UniProtKB-SubCell"/>
</dbReference>
<evidence type="ECO:0000313" key="14">
    <source>
        <dbReference type="EMBL" id="RTH23910.1"/>
    </source>
</evidence>
<evidence type="ECO:0000259" key="9">
    <source>
        <dbReference type="Pfam" id="PF14748"/>
    </source>
</evidence>